<dbReference type="AlphaFoldDB" id="A0A2Z7BRW4"/>
<dbReference type="GO" id="GO:0005524">
    <property type="term" value="F:ATP binding"/>
    <property type="evidence" value="ECO:0007669"/>
    <property type="project" value="InterPro"/>
</dbReference>
<dbReference type="InterPro" id="IPR011009">
    <property type="entry name" value="Kinase-like_dom_sf"/>
</dbReference>
<sequence length="474" mass="51992">MSDPSTSLSNGIGEVGEDRPCSWFGVGCSEGHVVASVSLEKREVPHRKLLQVTPRARRPGWRFLAPPIPTIRNSSSPSPSPSPPPSPVTLAPSSSPSLSPVAPFFPPSLPSPTENHGTSTANSKRTHQLLILFPVIGGPVVFLFLVVCFFYCKSGKVAAINPWSTGLSGPLKRAFVTGVPKLQRSELEVACEDFSNVIGSSSAPTLYKGTLSSGVEIAVASIATGSAKKWSTSAEDQFRKKIDTLSRVNHKNFVSLLGYCEEEEPFTRMMIFEYAPNGTLFEHIHIREAEHLDWEARLRIAMGVAYCLGHMHSLTPALTHKNLTSSSIHLTEDYAAKLADFAFWDEKASAETETNVSSNVYSFGVLLYEIITGKLPYAVGSNDSLQDWASDYLRRAESLRETIDPTLKTCREDQLQLLDGLIRSCVDPDSRQRPFTNEVCERLRKITGIEPEGAIPKSSPLWWAELEILTAESS</sequence>
<dbReference type="GO" id="GO:0012505">
    <property type="term" value="C:endomembrane system"/>
    <property type="evidence" value="ECO:0007669"/>
    <property type="project" value="UniProtKB-SubCell"/>
</dbReference>
<dbReference type="EMBL" id="KV005015">
    <property type="protein sequence ID" value="KZV34940.1"/>
    <property type="molecule type" value="Genomic_DNA"/>
</dbReference>
<keyword evidence="1 7" id="KW-0812">Transmembrane</keyword>
<dbReference type="PANTHER" id="PTHR46084:SF4">
    <property type="entry name" value="PROTEIN KINASE DOMAIN-CONTAINING PROTEIN"/>
    <property type="match status" value="1"/>
</dbReference>
<keyword evidence="4 7" id="KW-0472">Membrane</keyword>
<dbReference type="PROSITE" id="PS50011">
    <property type="entry name" value="PROTEIN_KINASE_DOM"/>
    <property type="match status" value="1"/>
</dbReference>
<evidence type="ECO:0000256" key="1">
    <source>
        <dbReference type="ARBA" id="ARBA00022692"/>
    </source>
</evidence>
<evidence type="ECO:0000256" key="3">
    <source>
        <dbReference type="ARBA" id="ARBA00022989"/>
    </source>
</evidence>
<feature type="region of interest" description="Disordered" evidence="6">
    <location>
        <begin position="1"/>
        <end position="21"/>
    </location>
</feature>
<keyword evidence="3 7" id="KW-1133">Transmembrane helix</keyword>
<keyword evidence="10" id="KW-1185">Reference proteome</keyword>
<evidence type="ECO:0000256" key="5">
    <source>
        <dbReference type="ARBA" id="ARBA00046288"/>
    </source>
</evidence>
<dbReference type="GO" id="GO:0004672">
    <property type="term" value="F:protein kinase activity"/>
    <property type="evidence" value="ECO:0007669"/>
    <property type="project" value="InterPro"/>
</dbReference>
<name>A0A2Z7BRW4_9LAMI</name>
<evidence type="ECO:0000256" key="7">
    <source>
        <dbReference type="SAM" id="Phobius"/>
    </source>
</evidence>
<proteinExistence type="predicted"/>
<feature type="domain" description="Protein kinase" evidence="8">
    <location>
        <begin position="192"/>
        <end position="446"/>
    </location>
</feature>
<accession>A0A2Z7BRW4</accession>
<feature type="compositionally biased region" description="Low complexity" evidence="6">
    <location>
        <begin position="88"/>
        <end position="99"/>
    </location>
</feature>
<organism evidence="9 10">
    <name type="scientific">Dorcoceras hygrometricum</name>
    <dbReference type="NCBI Taxonomy" id="472368"/>
    <lineage>
        <taxon>Eukaryota</taxon>
        <taxon>Viridiplantae</taxon>
        <taxon>Streptophyta</taxon>
        <taxon>Embryophyta</taxon>
        <taxon>Tracheophyta</taxon>
        <taxon>Spermatophyta</taxon>
        <taxon>Magnoliopsida</taxon>
        <taxon>eudicotyledons</taxon>
        <taxon>Gunneridae</taxon>
        <taxon>Pentapetalae</taxon>
        <taxon>asterids</taxon>
        <taxon>lamiids</taxon>
        <taxon>Lamiales</taxon>
        <taxon>Gesneriaceae</taxon>
        <taxon>Didymocarpoideae</taxon>
        <taxon>Trichosporeae</taxon>
        <taxon>Loxocarpinae</taxon>
        <taxon>Dorcoceras</taxon>
    </lineage>
</organism>
<gene>
    <name evidence="9" type="ORF">F511_04914</name>
</gene>
<evidence type="ECO:0000313" key="10">
    <source>
        <dbReference type="Proteomes" id="UP000250235"/>
    </source>
</evidence>
<evidence type="ECO:0000313" key="9">
    <source>
        <dbReference type="EMBL" id="KZV34940.1"/>
    </source>
</evidence>
<evidence type="ECO:0000256" key="6">
    <source>
        <dbReference type="SAM" id="MobiDB-lite"/>
    </source>
</evidence>
<dbReference type="Pfam" id="PF07714">
    <property type="entry name" value="PK_Tyr_Ser-Thr"/>
    <property type="match status" value="1"/>
</dbReference>
<protein>
    <submittedName>
        <fullName evidence="9">Inactive receptor-like serine/threonine-protein kinase</fullName>
    </submittedName>
</protein>
<reference evidence="9 10" key="1">
    <citation type="journal article" date="2015" name="Proc. Natl. Acad. Sci. U.S.A.">
        <title>The resurrection genome of Boea hygrometrica: A blueprint for survival of dehydration.</title>
        <authorList>
            <person name="Xiao L."/>
            <person name="Yang G."/>
            <person name="Zhang L."/>
            <person name="Yang X."/>
            <person name="Zhao S."/>
            <person name="Ji Z."/>
            <person name="Zhou Q."/>
            <person name="Hu M."/>
            <person name="Wang Y."/>
            <person name="Chen M."/>
            <person name="Xu Y."/>
            <person name="Jin H."/>
            <person name="Xiao X."/>
            <person name="Hu G."/>
            <person name="Bao F."/>
            <person name="Hu Y."/>
            <person name="Wan P."/>
            <person name="Li L."/>
            <person name="Deng X."/>
            <person name="Kuang T."/>
            <person name="Xiang C."/>
            <person name="Zhu J.K."/>
            <person name="Oliver M.J."/>
            <person name="He Y."/>
        </authorList>
    </citation>
    <scope>NUCLEOTIDE SEQUENCE [LARGE SCALE GENOMIC DNA]</scope>
    <source>
        <strain evidence="10">cv. XS01</strain>
    </source>
</reference>
<evidence type="ECO:0000259" key="8">
    <source>
        <dbReference type="PROSITE" id="PS50011"/>
    </source>
</evidence>
<dbReference type="Gene3D" id="1.10.510.10">
    <property type="entry name" value="Transferase(Phosphotransferase) domain 1"/>
    <property type="match status" value="2"/>
</dbReference>
<feature type="compositionally biased region" description="Pro residues" evidence="6">
    <location>
        <begin position="78"/>
        <end position="87"/>
    </location>
</feature>
<comment type="subcellular location">
    <subcellularLocation>
        <location evidence="5">Endomembrane system</location>
        <topology evidence="5">Single-pass type I membrane protein</topology>
    </subcellularLocation>
</comment>
<keyword evidence="9" id="KW-0418">Kinase</keyword>
<feature type="region of interest" description="Disordered" evidence="6">
    <location>
        <begin position="61"/>
        <end position="99"/>
    </location>
</feature>
<keyword evidence="2" id="KW-0732">Signal</keyword>
<evidence type="ECO:0000256" key="2">
    <source>
        <dbReference type="ARBA" id="ARBA00022729"/>
    </source>
</evidence>
<dbReference type="InterPro" id="IPR000719">
    <property type="entry name" value="Prot_kinase_dom"/>
</dbReference>
<feature type="transmembrane region" description="Helical" evidence="7">
    <location>
        <begin position="129"/>
        <end position="152"/>
    </location>
</feature>
<feature type="compositionally biased region" description="Polar residues" evidence="6">
    <location>
        <begin position="1"/>
        <end position="10"/>
    </location>
</feature>
<dbReference type="Gene3D" id="3.30.200.20">
    <property type="entry name" value="Phosphorylase Kinase, domain 1"/>
    <property type="match status" value="1"/>
</dbReference>
<dbReference type="SUPFAM" id="SSF56112">
    <property type="entry name" value="Protein kinase-like (PK-like)"/>
    <property type="match status" value="1"/>
</dbReference>
<evidence type="ECO:0000256" key="4">
    <source>
        <dbReference type="ARBA" id="ARBA00023136"/>
    </source>
</evidence>
<dbReference type="InterPro" id="IPR001245">
    <property type="entry name" value="Ser-Thr/Tyr_kinase_cat_dom"/>
</dbReference>
<keyword evidence="9" id="KW-0808">Transferase</keyword>
<dbReference type="FunFam" id="3.30.200.20:FF:000489">
    <property type="entry name" value="Inactive receptor-like serine/threonine-protein kinase"/>
    <property type="match status" value="1"/>
</dbReference>
<keyword evidence="9" id="KW-0675">Receptor</keyword>
<dbReference type="PANTHER" id="PTHR46084">
    <property type="entry name" value="PROTEIN MALE DISCOVERER 2"/>
    <property type="match status" value="1"/>
</dbReference>
<dbReference type="Proteomes" id="UP000250235">
    <property type="component" value="Unassembled WGS sequence"/>
</dbReference>
<dbReference type="OrthoDB" id="291737at2759"/>